<dbReference type="Proteomes" id="UP000059680">
    <property type="component" value="Chromosome 5"/>
</dbReference>
<accession>A0A0P0WHC8</accession>
<evidence type="ECO:0000256" key="1">
    <source>
        <dbReference type="SAM" id="MobiDB-lite"/>
    </source>
</evidence>
<organism evidence="2 3">
    <name type="scientific">Oryza sativa subsp. japonica</name>
    <name type="common">Rice</name>
    <dbReference type="NCBI Taxonomy" id="39947"/>
    <lineage>
        <taxon>Eukaryota</taxon>
        <taxon>Viridiplantae</taxon>
        <taxon>Streptophyta</taxon>
        <taxon>Embryophyta</taxon>
        <taxon>Tracheophyta</taxon>
        <taxon>Spermatophyta</taxon>
        <taxon>Magnoliopsida</taxon>
        <taxon>Liliopsida</taxon>
        <taxon>Poales</taxon>
        <taxon>Poaceae</taxon>
        <taxon>BOP clade</taxon>
        <taxon>Oryzoideae</taxon>
        <taxon>Oryzeae</taxon>
        <taxon>Oryzinae</taxon>
        <taxon>Oryza</taxon>
        <taxon>Oryza sativa</taxon>
    </lineage>
</organism>
<gene>
    <name evidence="2" type="ordered locus">Os05g0123150</name>
    <name evidence="2" type="ORF">OSNPB_050123150</name>
</gene>
<feature type="compositionally biased region" description="Low complexity" evidence="1">
    <location>
        <begin position="114"/>
        <end position="127"/>
    </location>
</feature>
<evidence type="ECO:0000313" key="3">
    <source>
        <dbReference type="Proteomes" id="UP000059680"/>
    </source>
</evidence>
<name>A0A0P0WHC8_ORYSJ</name>
<feature type="region of interest" description="Disordered" evidence="1">
    <location>
        <begin position="156"/>
        <end position="181"/>
    </location>
</feature>
<feature type="region of interest" description="Disordered" evidence="1">
    <location>
        <begin position="65"/>
        <end position="127"/>
    </location>
</feature>
<feature type="compositionally biased region" description="Low complexity" evidence="1">
    <location>
        <begin position="65"/>
        <end position="86"/>
    </location>
</feature>
<reference evidence="2 3" key="3">
    <citation type="journal article" date="2013" name="Rice">
        <title>Improvement of the Oryza sativa Nipponbare reference genome using next generation sequence and optical map data.</title>
        <authorList>
            <person name="Kawahara Y."/>
            <person name="de la Bastide M."/>
            <person name="Hamilton J.P."/>
            <person name="Kanamori H."/>
            <person name="McCombie W.R."/>
            <person name="Ouyang S."/>
            <person name="Schwartz D.C."/>
            <person name="Tanaka T."/>
            <person name="Wu J."/>
            <person name="Zhou S."/>
            <person name="Childs K.L."/>
            <person name="Davidson R.M."/>
            <person name="Lin H."/>
            <person name="Quesada-Ocampo L."/>
            <person name="Vaillancourt B."/>
            <person name="Sakai H."/>
            <person name="Lee S.S."/>
            <person name="Kim J."/>
            <person name="Numa H."/>
            <person name="Itoh T."/>
            <person name="Buell C.R."/>
            <person name="Matsumoto T."/>
        </authorList>
    </citation>
    <scope>NUCLEOTIDE SEQUENCE [LARGE SCALE GENOMIC DNA]</scope>
    <source>
        <strain evidence="3">cv. Nipponbare</strain>
    </source>
</reference>
<dbReference type="AlphaFoldDB" id="A0A0P0WHC8"/>
<reference evidence="2 3" key="2">
    <citation type="journal article" date="2013" name="Plant Cell Physiol.">
        <title>Rice Annotation Project Database (RAP-DB): an integrative and interactive database for rice genomics.</title>
        <authorList>
            <person name="Sakai H."/>
            <person name="Lee S.S."/>
            <person name="Tanaka T."/>
            <person name="Numa H."/>
            <person name="Kim J."/>
            <person name="Kawahara Y."/>
            <person name="Wakimoto H."/>
            <person name="Yang C.C."/>
            <person name="Iwamoto M."/>
            <person name="Abe T."/>
            <person name="Yamada Y."/>
            <person name="Muto A."/>
            <person name="Inokuchi H."/>
            <person name="Ikemura T."/>
            <person name="Matsumoto T."/>
            <person name="Sasaki T."/>
            <person name="Itoh T."/>
        </authorList>
    </citation>
    <scope>NUCLEOTIDE SEQUENCE [LARGE SCALE GENOMIC DNA]</scope>
    <source>
        <strain evidence="3">cv. Nipponbare</strain>
    </source>
</reference>
<dbReference type="EMBL" id="AP014961">
    <property type="protein sequence ID" value="BAS92046.1"/>
    <property type="molecule type" value="Genomic_DNA"/>
</dbReference>
<dbReference type="Gramene" id="Os05t0123150-00">
    <property type="protein sequence ID" value="Os05t0123150-00"/>
    <property type="gene ID" value="Os05g0123150"/>
</dbReference>
<protein>
    <submittedName>
        <fullName evidence="2">Os05g0123150 protein</fullName>
    </submittedName>
</protein>
<sequence>TPAASAKWTTPERRCFSTWASAALRCACASASAVVKFSSGRNARCRYITPVPRSTSAVAAASAAGSTTTHTTGGLTSLSVCASRSSSPRRRRRSPRVVVTTISIRLAPSPPSSSPTSTTAPFPTPAASAAAASGTRLTCWFTATWDAASWWRGWTPPPPPLPARHDDDDEGAKPVKKPMTKQREKWSSAFFHRWLLRRCFGLSAAATAAVPMEAQRFTQPLPRIPDQDAPTPPMEHQIKLEEEEDGILLVLLL</sequence>
<reference evidence="3" key="1">
    <citation type="journal article" date="2005" name="Nature">
        <title>The map-based sequence of the rice genome.</title>
        <authorList>
            <consortium name="International rice genome sequencing project (IRGSP)"/>
            <person name="Matsumoto T."/>
            <person name="Wu J."/>
            <person name="Kanamori H."/>
            <person name="Katayose Y."/>
            <person name="Fujisawa M."/>
            <person name="Namiki N."/>
            <person name="Mizuno H."/>
            <person name="Yamamoto K."/>
            <person name="Antonio B.A."/>
            <person name="Baba T."/>
            <person name="Sakata K."/>
            <person name="Nagamura Y."/>
            <person name="Aoki H."/>
            <person name="Arikawa K."/>
            <person name="Arita K."/>
            <person name="Bito T."/>
            <person name="Chiden Y."/>
            <person name="Fujitsuka N."/>
            <person name="Fukunaka R."/>
            <person name="Hamada M."/>
            <person name="Harada C."/>
            <person name="Hayashi A."/>
            <person name="Hijishita S."/>
            <person name="Honda M."/>
            <person name="Hosokawa S."/>
            <person name="Ichikawa Y."/>
            <person name="Idonuma A."/>
            <person name="Iijima M."/>
            <person name="Ikeda M."/>
            <person name="Ikeno M."/>
            <person name="Ito K."/>
            <person name="Ito S."/>
            <person name="Ito T."/>
            <person name="Ito Y."/>
            <person name="Ito Y."/>
            <person name="Iwabuchi A."/>
            <person name="Kamiya K."/>
            <person name="Karasawa W."/>
            <person name="Kurita K."/>
            <person name="Katagiri S."/>
            <person name="Kikuta A."/>
            <person name="Kobayashi H."/>
            <person name="Kobayashi N."/>
            <person name="Machita K."/>
            <person name="Maehara T."/>
            <person name="Masukawa M."/>
            <person name="Mizubayashi T."/>
            <person name="Mukai Y."/>
            <person name="Nagasaki H."/>
            <person name="Nagata Y."/>
            <person name="Naito S."/>
            <person name="Nakashima M."/>
            <person name="Nakama Y."/>
            <person name="Nakamichi Y."/>
            <person name="Nakamura M."/>
            <person name="Meguro A."/>
            <person name="Negishi M."/>
            <person name="Ohta I."/>
            <person name="Ohta T."/>
            <person name="Okamoto M."/>
            <person name="Ono N."/>
            <person name="Saji S."/>
            <person name="Sakaguchi M."/>
            <person name="Sakai K."/>
            <person name="Shibata M."/>
            <person name="Shimokawa T."/>
            <person name="Song J."/>
            <person name="Takazaki Y."/>
            <person name="Terasawa K."/>
            <person name="Tsugane M."/>
            <person name="Tsuji K."/>
            <person name="Ueda S."/>
            <person name="Waki K."/>
            <person name="Yamagata H."/>
            <person name="Yamamoto M."/>
            <person name="Yamamoto S."/>
            <person name="Yamane H."/>
            <person name="Yoshiki S."/>
            <person name="Yoshihara R."/>
            <person name="Yukawa K."/>
            <person name="Zhong H."/>
            <person name="Yano M."/>
            <person name="Yuan Q."/>
            <person name="Ouyang S."/>
            <person name="Liu J."/>
            <person name="Jones K.M."/>
            <person name="Gansberger K."/>
            <person name="Moffat K."/>
            <person name="Hill J."/>
            <person name="Bera J."/>
            <person name="Fadrosh D."/>
            <person name="Jin S."/>
            <person name="Johri S."/>
            <person name="Kim M."/>
            <person name="Overton L."/>
            <person name="Reardon M."/>
            <person name="Tsitrin T."/>
            <person name="Vuong H."/>
            <person name="Weaver B."/>
            <person name="Ciecko A."/>
            <person name="Tallon L."/>
            <person name="Jackson J."/>
            <person name="Pai G."/>
            <person name="Aken S.V."/>
            <person name="Utterback T."/>
            <person name="Reidmuller S."/>
            <person name="Feldblyum T."/>
            <person name="Hsiao J."/>
            <person name="Zismann V."/>
            <person name="Iobst S."/>
            <person name="de Vazeille A.R."/>
            <person name="Buell C.R."/>
            <person name="Ying K."/>
            <person name="Li Y."/>
            <person name="Lu T."/>
            <person name="Huang Y."/>
            <person name="Zhao Q."/>
            <person name="Feng Q."/>
            <person name="Zhang L."/>
            <person name="Zhu J."/>
            <person name="Weng Q."/>
            <person name="Mu J."/>
            <person name="Lu Y."/>
            <person name="Fan D."/>
            <person name="Liu Y."/>
            <person name="Guan J."/>
            <person name="Zhang Y."/>
            <person name="Yu S."/>
            <person name="Liu X."/>
            <person name="Zhang Y."/>
            <person name="Hong G."/>
            <person name="Han B."/>
            <person name="Choisne N."/>
            <person name="Demange N."/>
            <person name="Orjeda G."/>
            <person name="Samain S."/>
            <person name="Cattolico L."/>
            <person name="Pelletier E."/>
            <person name="Couloux A."/>
            <person name="Segurens B."/>
            <person name="Wincker P."/>
            <person name="D'Hont A."/>
            <person name="Scarpelli C."/>
            <person name="Weissenbach J."/>
            <person name="Salanoubat M."/>
            <person name="Quetier F."/>
            <person name="Yu Y."/>
            <person name="Kim H.R."/>
            <person name="Rambo T."/>
            <person name="Currie J."/>
            <person name="Collura K."/>
            <person name="Luo M."/>
            <person name="Yang T."/>
            <person name="Ammiraju J.S.S."/>
            <person name="Engler F."/>
            <person name="Soderlund C."/>
            <person name="Wing R.A."/>
            <person name="Palmer L.E."/>
            <person name="de la Bastide M."/>
            <person name="Spiegel L."/>
            <person name="Nascimento L."/>
            <person name="Zutavern T."/>
            <person name="O'Shaughnessy A."/>
            <person name="Dike S."/>
            <person name="Dedhia N."/>
            <person name="Preston R."/>
            <person name="Balija V."/>
            <person name="McCombie W.R."/>
            <person name="Chow T."/>
            <person name="Chen H."/>
            <person name="Chung M."/>
            <person name="Chen C."/>
            <person name="Shaw J."/>
            <person name="Wu H."/>
            <person name="Hsiao K."/>
            <person name="Chao Y."/>
            <person name="Chu M."/>
            <person name="Cheng C."/>
            <person name="Hour A."/>
            <person name="Lee P."/>
            <person name="Lin S."/>
            <person name="Lin Y."/>
            <person name="Liou J."/>
            <person name="Liu S."/>
            <person name="Hsing Y."/>
            <person name="Raghuvanshi S."/>
            <person name="Mohanty A."/>
            <person name="Bharti A.K."/>
            <person name="Gaur A."/>
            <person name="Gupta V."/>
            <person name="Kumar D."/>
            <person name="Ravi V."/>
            <person name="Vij S."/>
            <person name="Kapur A."/>
            <person name="Khurana P."/>
            <person name="Khurana P."/>
            <person name="Khurana J.P."/>
            <person name="Tyagi A.K."/>
            <person name="Gaikwad K."/>
            <person name="Singh A."/>
            <person name="Dalal V."/>
            <person name="Srivastava S."/>
            <person name="Dixit A."/>
            <person name="Pal A.K."/>
            <person name="Ghazi I.A."/>
            <person name="Yadav M."/>
            <person name="Pandit A."/>
            <person name="Bhargava A."/>
            <person name="Sureshbabu K."/>
            <person name="Batra K."/>
            <person name="Sharma T.R."/>
            <person name="Mohapatra T."/>
            <person name="Singh N.K."/>
            <person name="Messing J."/>
            <person name="Nelson A.B."/>
            <person name="Fuks G."/>
            <person name="Kavchok S."/>
            <person name="Keizer G."/>
            <person name="Linton E."/>
            <person name="Llaca V."/>
            <person name="Song R."/>
            <person name="Tanyolac B."/>
            <person name="Young S."/>
            <person name="Ho-Il K."/>
            <person name="Hahn J.H."/>
            <person name="Sangsakoo G."/>
            <person name="Vanavichit A."/>
            <person name="de Mattos Luiz.A.T."/>
            <person name="Zimmer P.D."/>
            <person name="Malone G."/>
            <person name="Dellagostin O."/>
            <person name="de Oliveira A.C."/>
            <person name="Bevan M."/>
            <person name="Bancroft I."/>
            <person name="Minx P."/>
            <person name="Cordum H."/>
            <person name="Wilson R."/>
            <person name="Cheng Z."/>
            <person name="Jin W."/>
            <person name="Jiang J."/>
            <person name="Leong S.A."/>
            <person name="Iwama H."/>
            <person name="Gojobori T."/>
            <person name="Itoh T."/>
            <person name="Niimura Y."/>
            <person name="Fujii Y."/>
            <person name="Habara T."/>
            <person name="Sakai H."/>
            <person name="Sato Y."/>
            <person name="Wilson G."/>
            <person name="Kumar K."/>
            <person name="McCouch S."/>
            <person name="Juretic N."/>
            <person name="Hoen D."/>
            <person name="Wright S."/>
            <person name="Bruskiewich R."/>
            <person name="Bureau T."/>
            <person name="Miyao A."/>
            <person name="Hirochika H."/>
            <person name="Nishikawa T."/>
            <person name="Kadowaki K."/>
            <person name="Sugiura M."/>
            <person name="Burr B."/>
            <person name="Sasaki T."/>
        </authorList>
    </citation>
    <scope>NUCLEOTIDE SEQUENCE [LARGE SCALE GENOMIC DNA]</scope>
    <source>
        <strain evidence="3">cv. Nipponbare</strain>
    </source>
</reference>
<dbReference type="InParanoid" id="A0A0P0WHC8"/>
<feature type="non-terminal residue" evidence="2">
    <location>
        <position position="1"/>
    </location>
</feature>
<evidence type="ECO:0000313" key="2">
    <source>
        <dbReference type="EMBL" id="BAS92046.1"/>
    </source>
</evidence>
<keyword evidence="3" id="KW-1185">Reference proteome</keyword>
<dbReference type="PaxDb" id="39947-A0A0P0WHC8"/>
<proteinExistence type="predicted"/>